<reference evidence="3" key="1">
    <citation type="submission" date="2024-02" db="UniProtKB">
        <authorList>
            <consortium name="WormBaseParasite"/>
        </authorList>
    </citation>
    <scope>IDENTIFICATION</scope>
</reference>
<dbReference type="WBParaSite" id="MBELARI_LOCUS20813">
    <property type="protein sequence ID" value="MBELARI_LOCUS20813"/>
    <property type="gene ID" value="MBELARI_LOCUS20813"/>
</dbReference>
<keyword evidence="2" id="KW-1185">Reference proteome</keyword>
<feature type="compositionally biased region" description="Basic and acidic residues" evidence="1">
    <location>
        <begin position="241"/>
        <end position="253"/>
    </location>
</feature>
<evidence type="ECO:0000313" key="2">
    <source>
        <dbReference type="Proteomes" id="UP000887575"/>
    </source>
</evidence>
<dbReference type="AlphaFoldDB" id="A0AAF3F387"/>
<feature type="region of interest" description="Disordered" evidence="1">
    <location>
        <begin position="226"/>
        <end position="253"/>
    </location>
</feature>
<protein>
    <submittedName>
        <fullName evidence="3">Uncharacterized protein</fullName>
    </submittedName>
</protein>
<dbReference type="Proteomes" id="UP000887575">
    <property type="component" value="Unassembled WGS sequence"/>
</dbReference>
<name>A0AAF3F387_9BILA</name>
<feature type="compositionally biased region" description="Basic and acidic residues" evidence="1">
    <location>
        <begin position="98"/>
        <end position="114"/>
    </location>
</feature>
<feature type="region of interest" description="Disordered" evidence="1">
    <location>
        <begin position="169"/>
        <end position="201"/>
    </location>
</feature>
<feature type="region of interest" description="Disordered" evidence="1">
    <location>
        <begin position="98"/>
        <end position="125"/>
    </location>
</feature>
<organism evidence="2 3">
    <name type="scientific">Mesorhabditis belari</name>
    <dbReference type="NCBI Taxonomy" id="2138241"/>
    <lineage>
        <taxon>Eukaryota</taxon>
        <taxon>Metazoa</taxon>
        <taxon>Ecdysozoa</taxon>
        <taxon>Nematoda</taxon>
        <taxon>Chromadorea</taxon>
        <taxon>Rhabditida</taxon>
        <taxon>Rhabditina</taxon>
        <taxon>Rhabditomorpha</taxon>
        <taxon>Rhabditoidea</taxon>
        <taxon>Rhabditidae</taxon>
        <taxon>Mesorhabditinae</taxon>
        <taxon>Mesorhabditis</taxon>
    </lineage>
</organism>
<evidence type="ECO:0000256" key="1">
    <source>
        <dbReference type="SAM" id="MobiDB-lite"/>
    </source>
</evidence>
<feature type="region of interest" description="Disordered" evidence="1">
    <location>
        <begin position="1"/>
        <end position="28"/>
    </location>
</feature>
<sequence>MEVHRGGVGRVPLKSTGHSAPLRDGPQYHCRPQNQWAPDKEVEKWEKEIHDIFAAEEHKFEEAEILDSSKDFPTHSGIQTPVLNAVIGQKPKEITERREEELKSTPALENREEFPSLGKDLNEEAPQLFGTSRQELIESEKMPRHGVSLEEFIDNDRAGQTPQNIEGKVCEHRSETAPDSGIQLGKGLKKELAKPQAQSHRFEEAEILQEARDFPAHSGIQTPVLERAIHGDQPELNPPSETDKEKKEMKEVHSMVDDVKHAAQVVGSKIAAGAHEVKEMLSDAVHHLTTTTEASDSAKSATDETGYNTCA</sequence>
<proteinExistence type="predicted"/>
<evidence type="ECO:0000313" key="3">
    <source>
        <dbReference type="WBParaSite" id="MBELARI_LOCUS20813"/>
    </source>
</evidence>
<feature type="region of interest" description="Disordered" evidence="1">
    <location>
        <begin position="288"/>
        <end position="311"/>
    </location>
</feature>
<accession>A0AAF3F387</accession>